<dbReference type="PANTHER" id="PTHR47678:SF2">
    <property type="entry name" value="TETRATRICOPEPTIDE REPEAT PROTEIN 31 ISOFORM X1"/>
    <property type="match status" value="1"/>
</dbReference>
<dbReference type="SUPFAM" id="SSF48452">
    <property type="entry name" value="TPR-like"/>
    <property type="match status" value="1"/>
</dbReference>
<dbReference type="SMART" id="SM00360">
    <property type="entry name" value="RRM"/>
    <property type="match status" value="1"/>
</dbReference>
<evidence type="ECO:0000259" key="9">
    <source>
        <dbReference type="PROSITE" id="PS50103"/>
    </source>
</evidence>
<evidence type="ECO:0000256" key="4">
    <source>
        <dbReference type="PROSITE-ProRule" id="PRU00339"/>
    </source>
</evidence>
<feature type="compositionally biased region" description="Polar residues" evidence="6">
    <location>
        <begin position="170"/>
        <end position="180"/>
    </location>
</feature>
<evidence type="ECO:0000259" key="8">
    <source>
        <dbReference type="PROSITE" id="PS50102"/>
    </source>
</evidence>
<dbReference type="CDD" id="cd00590">
    <property type="entry name" value="RRM_SF"/>
    <property type="match status" value="1"/>
</dbReference>
<reference evidence="10" key="2">
    <citation type="submission" date="2025-08" db="UniProtKB">
        <authorList>
            <consortium name="Ensembl"/>
        </authorList>
    </citation>
    <scope>IDENTIFICATION</scope>
</reference>
<feature type="domain" description="C3H1-type" evidence="9">
    <location>
        <begin position="437"/>
        <end position="464"/>
    </location>
</feature>
<feature type="compositionally biased region" description="Basic and acidic residues" evidence="6">
    <location>
        <begin position="155"/>
        <end position="169"/>
    </location>
</feature>
<accession>A0A4W6C4J9</accession>
<reference evidence="10" key="3">
    <citation type="submission" date="2025-09" db="UniProtKB">
        <authorList>
            <consortium name="Ensembl"/>
        </authorList>
    </citation>
    <scope>IDENTIFICATION</scope>
</reference>
<feature type="region of interest" description="Disordered" evidence="6">
    <location>
        <begin position="1"/>
        <end position="180"/>
    </location>
</feature>
<feature type="domain" description="RRM" evidence="8">
    <location>
        <begin position="334"/>
        <end position="406"/>
    </location>
</feature>
<proteinExistence type="predicted"/>
<dbReference type="PANTHER" id="PTHR47678">
    <property type="entry name" value="TETRATRICOPEPTIDE REPEAT PROTEIN 31"/>
    <property type="match status" value="1"/>
</dbReference>
<dbReference type="SUPFAM" id="SSF54928">
    <property type="entry name" value="RNA-binding domain, RBD"/>
    <property type="match status" value="1"/>
</dbReference>
<dbReference type="InterPro" id="IPR035979">
    <property type="entry name" value="RBD_domain_sf"/>
</dbReference>
<dbReference type="SMART" id="SM00028">
    <property type="entry name" value="TPR"/>
    <property type="match status" value="3"/>
</dbReference>
<evidence type="ECO:0000256" key="1">
    <source>
        <dbReference type="ARBA" id="ARBA00022737"/>
    </source>
</evidence>
<dbReference type="InterPro" id="IPR019734">
    <property type="entry name" value="TPR_rpt"/>
</dbReference>
<dbReference type="Gene3D" id="1.25.40.10">
    <property type="entry name" value="Tetratricopeptide repeat domain"/>
    <property type="match status" value="1"/>
</dbReference>
<dbReference type="PROSITE" id="PS50103">
    <property type="entry name" value="ZF_C3H1"/>
    <property type="match status" value="1"/>
</dbReference>
<evidence type="ECO:0000256" key="5">
    <source>
        <dbReference type="PROSITE-ProRule" id="PRU00723"/>
    </source>
</evidence>
<feature type="repeat" description="TPR" evidence="4">
    <location>
        <begin position="178"/>
        <end position="211"/>
    </location>
</feature>
<dbReference type="GO" id="GO:0003723">
    <property type="term" value="F:RNA binding"/>
    <property type="evidence" value="ECO:0007669"/>
    <property type="project" value="UniProtKB-UniRule"/>
</dbReference>
<evidence type="ECO:0000313" key="11">
    <source>
        <dbReference type="Proteomes" id="UP000314980"/>
    </source>
</evidence>
<keyword evidence="5" id="KW-0862">Zinc</keyword>
<evidence type="ECO:0000256" key="6">
    <source>
        <dbReference type="SAM" id="MobiDB-lite"/>
    </source>
</evidence>
<dbReference type="InterPro" id="IPR012677">
    <property type="entry name" value="Nucleotide-bd_a/b_plait_sf"/>
</dbReference>
<dbReference type="PROSITE" id="PS50005">
    <property type="entry name" value="TPR"/>
    <property type="match status" value="1"/>
</dbReference>
<keyword evidence="5" id="KW-0863">Zinc-finger</keyword>
<name>A0A4W6C4J9_LATCA</name>
<keyword evidence="7" id="KW-1133">Transmembrane helix</keyword>
<feature type="zinc finger region" description="C3H1-type" evidence="5">
    <location>
        <begin position="437"/>
        <end position="464"/>
    </location>
</feature>
<feature type="compositionally biased region" description="Basic and acidic residues" evidence="6">
    <location>
        <begin position="83"/>
        <end position="98"/>
    </location>
</feature>
<dbReference type="Proteomes" id="UP000314980">
    <property type="component" value="Unassembled WGS sequence"/>
</dbReference>
<evidence type="ECO:0000256" key="3">
    <source>
        <dbReference type="PROSITE-ProRule" id="PRU00176"/>
    </source>
</evidence>
<sequence>MDCGAATPDPSDDATLSQNALNGEEDLSEEEKARRKAERRKAKRKVSAQILTPLKESKDDEDEDGGAESELDESESEAEVGAEEEKQSVQKDEKKEAKSSASHKYAATPIVAPSGIKGHQKSQARSTEEEPEWDVSSAFFANAASHLKPKGSSRKSKENKENEARRETNGTDSTTKKSASLTEKGIKLVQEGQYTQAVIMFTEAIKCDPKDNRFFGNRSYCYYCLEQYPLALADAERSIQLAPDWPKGHFRKGSALMGMKRYSEAEKAMEQVLKLDKDCEEAVTDLFNCKVLQLMELGFEEMQSVQLVFGLLFYFIFCFSHILSLSLSLRSPCPSLWVGNVTTELTEKHLWDLFKMYGDIESIRVLHERFCAFVNFKNANMAARAMEKLNGYCIENTRLVVRYPDRRTQRALPFPLKTCLPVTQQAGAAAGPRRRGPVNGDECYFWRTTGCHFGDKCRYKHIPDQKGKDRKPWQP</sequence>
<keyword evidence="7" id="KW-0812">Transmembrane</keyword>
<keyword evidence="11" id="KW-1185">Reference proteome</keyword>
<dbReference type="AlphaFoldDB" id="A0A4W6C4J9"/>
<organism evidence="10 11">
    <name type="scientific">Lates calcarifer</name>
    <name type="common">Barramundi</name>
    <name type="synonym">Holocentrus calcarifer</name>
    <dbReference type="NCBI Taxonomy" id="8187"/>
    <lineage>
        <taxon>Eukaryota</taxon>
        <taxon>Metazoa</taxon>
        <taxon>Chordata</taxon>
        <taxon>Craniata</taxon>
        <taxon>Vertebrata</taxon>
        <taxon>Euteleostomi</taxon>
        <taxon>Actinopterygii</taxon>
        <taxon>Neopterygii</taxon>
        <taxon>Teleostei</taxon>
        <taxon>Neoteleostei</taxon>
        <taxon>Acanthomorphata</taxon>
        <taxon>Carangaria</taxon>
        <taxon>Carangaria incertae sedis</taxon>
        <taxon>Centropomidae</taxon>
        <taxon>Lates</taxon>
    </lineage>
</organism>
<dbReference type="GO" id="GO:0008270">
    <property type="term" value="F:zinc ion binding"/>
    <property type="evidence" value="ECO:0007669"/>
    <property type="project" value="UniProtKB-KW"/>
</dbReference>
<feature type="transmembrane region" description="Helical" evidence="7">
    <location>
        <begin position="307"/>
        <end position="327"/>
    </location>
</feature>
<keyword evidence="5" id="KW-0479">Metal-binding</keyword>
<dbReference type="InterPro" id="IPR013105">
    <property type="entry name" value="TPR_2"/>
</dbReference>
<keyword evidence="7" id="KW-0472">Membrane</keyword>
<evidence type="ECO:0000256" key="2">
    <source>
        <dbReference type="ARBA" id="ARBA00022803"/>
    </source>
</evidence>
<gene>
    <name evidence="10" type="primary">zgc:123010</name>
</gene>
<dbReference type="GeneTree" id="ENSGT00940000161036"/>
<feature type="compositionally biased region" description="Basic residues" evidence="6">
    <location>
        <begin position="34"/>
        <end position="46"/>
    </location>
</feature>
<dbReference type="InterPro" id="IPR011990">
    <property type="entry name" value="TPR-like_helical_dom_sf"/>
</dbReference>
<feature type="compositionally biased region" description="Acidic residues" evidence="6">
    <location>
        <begin position="59"/>
        <end position="82"/>
    </location>
</feature>
<dbReference type="Pfam" id="PF00076">
    <property type="entry name" value="RRM_1"/>
    <property type="match status" value="1"/>
</dbReference>
<dbReference type="PROSITE" id="PS50102">
    <property type="entry name" value="RRM"/>
    <property type="match status" value="1"/>
</dbReference>
<keyword evidence="3" id="KW-0694">RNA-binding</keyword>
<protein>
    <submittedName>
        <fullName evidence="10">Zgc:123010</fullName>
    </submittedName>
</protein>
<evidence type="ECO:0000256" key="7">
    <source>
        <dbReference type="SAM" id="Phobius"/>
    </source>
</evidence>
<evidence type="ECO:0000313" key="10">
    <source>
        <dbReference type="Ensembl" id="ENSLCAP00010008685.1"/>
    </source>
</evidence>
<dbReference type="Gene3D" id="3.30.70.330">
    <property type="match status" value="1"/>
</dbReference>
<dbReference type="InterPro" id="IPR000504">
    <property type="entry name" value="RRM_dom"/>
</dbReference>
<dbReference type="Pfam" id="PF07719">
    <property type="entry name" value="TPR_2"/>
    <property type="match status" value="1"/>
</dbReference>
<dbReference type="Ensembl" id="ENSLCAT00010008888.1">
    <property type="protein sequence ID" value="ENSLCAP00010008685.1"/>
    <property type="gene ID" value="ENSLCAG00010004184.1"/>
</dbReference>
<keyword evidence="1" id="KW-0677">Repeat</keyword>
<dbReference type="InterPro" id="IPR000571">
    <property type="entry name" value="Znf_CCCH"/>
</dbReference>
<reference evidence="11" key="1">
    <citation type="submission" date="2015-09" db="EMBL/GenBank/DDBJ databases">
        <authorList>
            <person name="Sai Rama Sridatta P."/>
        </authorList>
    </citation>
    <scope>NUCLEOTIDE SEQUENCE [LARGE SCALE GENOMIC DNA]</scope>
</reference>
<keyword evidence="2 4" id="KW-0802">TPR repeat</keyword>